<keyword evidence="8 15" id="KW-0350">Heme biosynthesis</keyword>
<dbReference type="NCBIfam" id="TIGR01821">
    <property type="entry name" value="5aminolev_synth"/>
    <property type="match status" value="1"/>
</dbReference>
<evidence type="ECO:0000313" key="18">
    <source>
        <dbReference type="Proteomes" id="UP000603940"/>
    </source>
</evidence>
<proteinExistence type="inferred from homology"/>
<comment type="pathway">
    <text evidence="2 15">Porphyrin-containing compound metabolism; protoporphyrin-IX biosynthesis; 5-aminolevulinate from glycine: step 1/1.</text>
</comment>
<dbReference type="Proteomes" id="UP000603940">
    <property type="component" value="Unassembled WGS sequence"/>
</dbReference>
<evidence type="ECO:0000256" key="10">
    <source>
        <dbReference type="ARBA" id="ARBA00031691"/>
    </source>
</evidence>
<comment type="caution">
    <text evidence="17">The sequence shown here is derived from an EMBL/GenBank/DDBJ whole genome shotgun (WGS) entry which is preliminary data.</text>
</comment>
<name>A0ABR7R5B2_9PROT</name>
<dbReference type="SUPFAM" id="SSF53383">
    <property type="entry name" value="PLP-dependent transferases"/>
    <property type="match status" value="1"/>
</dbReference>
<keyword evidence="6 15" id="KW-0808">Transferase</keyword>
<dbReference type="EC" id="2.3.1.37" evidence="5 15"/>
<evidence type="ECO:0000256" key="12">
    <source>
        <dbReference type="ARBA" id="ARBA00032773"/>
    </source>
</evidence>
<sequence>MTGLVQVPIYRRFVSKCRRPALHPFQQHCRDELDRMKAEGRYRSFAALTKSRRDFPRYTDARGREITVWSSNDYLGLGGSDVLAEAAMQAIEAHGVGSGGTRNISGNTPAHEALERELASLHGKEAALVFTSGYVANQAALGTILASMGGNWHVFSDEKNHNSMIAGMKNARSRSIFRHNDVAHLEELLAATDPGVNKLVAFESVYSMDGDIGPLAELAAVCRKYGALSYLDEVHAVGMYGATGAGVAERDGVSDQIDIIQGTLAKAFGCHGGYVAGTAEVIDYLRSAAAGFIFTTSLPPALAAAALASVRHVKGATDLRARHAERAARLKAAFRAVGVEPMPSVSHIVPVPVGDAALCREVSRLLLEQHGLYVTPINYPTVPRGTERLRFTPTPRHGDADIERVAQAVADVLRQVGLLRADAA</sequence>
<comment type="cofactor">
    <cofactor evidence="1 14">
        <name>pyridoxal 5'-phosphate</name>
        <dbReference type="ChEBI" id="CHEBI:597326"/>
    </cofactor>
</comment>
<keyword evidence="7 14" id="KW-0663">Pyridoxal phosphate</keyword>
<dbReference type="EMBL" id="JACTUZ010000021">
    <property type="protein sequence ID" value="MBC9176864.1"/>
    <property type="molecule type" value="Genomic_DNA"/>
</dbReference>
<evidence type="ECO:0000256" key="6">
    <source>
        <dbReference type="ARBA" id="ARBA00022679"/>
    </source>
</evidence>
<comment type="subunit">
    <text evidence="4">Homodimer.</text>
</comment>
<organism evidence="17 18">
    <name type="scientific">Pseudoroseomonas ludipueritiae</name>
    <dbReference type="NCBI Taxonomy" id="198093"/>
    <lineage>
        <taxon>Bacteria</taxon>
        <taxon>Pseudomonadati</taxon>
        <taxon>Pseudomonadota</taxon>
        <taxon>Alphaproteobacteria</taxon>
        <taxon>Acetobacterales</taxon>
        <taxon>Acetobacteraceae</taxon>
        <taxon>Pseudoroseomonas</taxon>
    </lineage>
</organism>
<evidence type="ECO:0000256" key="4">
    <source>
        <dbReference type="ARBA" id="ARBA00011738"/>
    </source>
</evidence>
<dbReference type="CDD" id="cd06454">
    <property type="entry name" value="KBL_like"/>
    <property type="match status" value="1"/>
</dbReference>
<dbReference type="PANTHER" id="PTHR13693">
    <property type="entry name" value="CLASS II AMINOTRANSFERASE/8-AMINO-7-OXONONANOATE SYNTHASE"/>
    <property type="match status" value="1"/>
</dbReference>
<gene>
    <name evidence="17" type="primary">hemA</name>
    <name evidence="17" type="ORF">IBL25_07905</name>
</gene>
<evidence type="ECO:0000256" key="8">
    <source>
        <dbReference type="ARBA" id="ARBA00023133"/>
    </source>
</evidence>
<evidence type="ECO:0000256" key="5">
    <source>
        <dbReference type="ARBA" id="ARBA00013257"/>
    </source>
</evidence>
<evidence type="ECO:0000256" key="1">
    <source>
        <dbReference type="ARBA" id="ARBA00001933"/>
    </source>
</evidence>
<evidence type="ECO:0000256" key="9">
    <source>
        <dbReference type="ARBA" id="ARBA00023315"/>
    </source>
</evidence>
<dbReference type="InterPro" id="IPR050087">
    <property type="entry name" value="AON_synthase_class-II"/>
</dbReference>
<dbReference type="PANTHER" id="PTHR13693:SF102">
    <property type="entry name" value="2-AMINO-3-KETOBUTYRATE COENZYME A LIGASE, MITOCHONDRIAL"/>
    <property type="match status" value="1"/>
</dbReference>
<comment type="catalytic activity">
    <reaction evidence="13 15">
        <text>succinyl-CoA + glycine + H(+) = 5-aminolevulinate + CO2 + CoA</text>
        <dbReference type="Rhea" id="RHEA:12921"/>
        <dbReference type="ChEBI" id="CHEBI:15378"/>
        <dbReference type="ChEBI" id="CHEBI:16526"/>
        <dbReference type="ChEBI" id="CHEBI:57287"/>
        <dbReference type="ChEBI" id="CHEBI:57292"/>
        <dbReference type="ChEBI" id="CHEBI:57305"/>
        <dbReference type="ChEBI" id="CHEBI:356416"/>
        <dbReference type="EC" id="2.3.1.37"/>
    </reaction>
</comment>
<keyword evidence="18" id="KW-1185">Reference proteome</keyword>
<dbReference type="InterPro" id="IPR015422">
    <property type="entry name" value="PyrdxlP-dep_Trfase_small"/>
</dbReference>
<dbReference type="InterPro" id="IPR010961">
    <property type="entry name" value="4pyrrol_synth_NH2levulA_synth"/>
</dbReference>
<keyword evidence="9 15" id="KW-0012">Acyltransferase</keyword>
<dbReference type="InterPro" id="IPR001917">
    <property type="entry name" value="Aminotrans_II_pyridoxalP_BS"/>
</dbReference>
<evidence type="ECO:0000259" key="16">
    <source>
        <dbReference type="Pfam" id="PF00155"/>
    </source>
</evidence>
<reference evidence="17 18" key="1">
    <citation type="journal article" date="2009" name="Int. J. Syst. Evol. Microbiol.">
        <title>Transfer of Teichococcus ludipueritiae and Muricoccus roseus to the genus Roseomonas, as Roseomonas ludipueritiae comb. nov. and Roseomonas rosea comb. nov., respectively, and emended description of the genus Roseomonas.</title>
        <authorList>
            <person name="Sanchez-Porro C."/>
            <person name="Gallego V."/>
            <person name="Busse H.J."/>
            <person name="Kampfer P."/>
            <person name="Ventosa A."/>
        </authorList>
    </citation>
    <scope>NUCLEOTIDE SEQUENCE [LARGE SCALE GENOMIC DNA]</scope>
    <source>
        <strain evidence="17 18">DSM 14915</strain>
    </source>
</reference>
<evidence type="ECO:0000256" key="3">
    <source>
        <dbReference type="ARBA" id="ARBA00008392"/>
    </source>
</evidence>
<evidence type="ECO:0000256" key="13">
    <source>
        <dbReference type="ARBA" id="ARBA00047654"/>
    </source>
</evidence>
<dbReference type="PROSITE" id="PS00599">
    <property type="entry name" value="AA_TRANSFER_CLASS_2"/>
    <property type="match status" value="1"/>
</dbReference>
<evidence type="ECO:0000256" key="11">
    <source>
        <dbReference type="ARBA" id="ARBA00031945"/>
    </source>
</evidence>
<accession>A0ABR7R5B2</accession>
<protein>
    <recommendedName>
        <fullName evidence="5 15">5-aminolevulinate synthase</fullName>
        <ecNumber evidence="5 15">2.3.1.37</ecNumber>
    </recommendedName>
    <alternativeName>
        <fullName evidence="10 15">5-aminolevulinic acid synthase</fullName>
    </alternativeName>
    <alternativeName>
        <fullName evidence="11 15">Delta-ALA synthase</fullName>
    </alternativeName>
    <alternativeName>
        <fullName evidence="12 15">Delta-aminolevulinate synthase</fullName>
    </alternativeName>
</protein>
<dbReference type="InterPro" id="IPR004839">
    <property type="entry name" value="Aminotransferase_I/II_large"/>
</dbReference>
<dbReference type="Gene3D" id="3.90.1150.10">
    <property type="entry name" value="Aspartate Aminotransferase, domain 1"/>
    <property type="match status" value="1"/>
</dbReference>
<feature type="domain" description="Aminotransferase class I/classII large" evidence="16">
    <location>
        <begin position="65"/>
        <end position="409"/>
    </location>
</feature>
<comment type="similarity">
    <text evidence="3 14">Belongs to the class-II pyridoxal-phosphate-dependent aminotransferase family.</text>
</comment>
<dbReference type="Gene3D" id="3.40.640.10">
    <property type="entry name" value="Type I PLP-dependent aspartate aminotransferase-like (Major domain)"/>
    <property type="match status" value="1"/>
</dbReference>
<dbReference type="InterPro" id="IPR015421">
    <property type="entry name" value="PyrdxlP-dep_Trfase_major"/>
</dbReference>
<evidence type="ECO:0000313" key="17">
    <source>
        <dbReference type="EMBL" id="MBC9176864.1"/>
    </source>
</evidence>
<dbReference type="GO" id="GO:0003870">
    <property type="term" value="F:5-aminolevulinate synthase activity"/>
    <property type="evidence" value="ECO:0007669"/>
    <property type="project" value="UniProtKB-EC"/>
</dbReference>
<evidence type="ECO:0000256" key="2">
    <source>
        <dbReference type="ARBA" id="ARBA00005029"/>
    </source>
</evidence>
<dbReference type="Pfam" id="PF00155">
    <property type="entry name" value="Aminotran_1_2"/>
    <property type="match status" value="1"/>
</dbReference>
<dbReference type="InterPro" id="IPR015424">
    <property type="entry name" value="PyrdxlP-dep_Trfase"/>
</dbReference>
<evidence type="ECO:0000256" key="7">
    <source>
        <dbReference type="ARBA" id="ARBA00022898"/>
    </source>
</evidence>
<evidence type="ECO:0000256" key="14">
    <source>
        <dbReference type="RuleBase" id="RU003693"/>
    </source>
</evidence>
<evidence type="ECO:0000256" key="15">
    <source>
        <dbReference type="RuleBase" id="RU910713"/>
    </source>
</evidence>